<feature type="region of interest" description="Disordered" evidence="2">
    <location>
        <begin position="622"/>
        <end position="645"/>
    </location>
</feature>
<keyword evidence="1" id="KW-0175">Coiled coil</keyword>
<evidence type="ECO:0000256" key="2">
    <source>
        <dbReference type="SAM" id="MobiDB-lite"/>
    </source>
</evidence>
<feature type="compositionally biased region" description="Basic and acidic residues" evidence="2">
    <location>
        <begin position="439"/>
        <end position="454"/>
    </location>
</feature>
<protein>
    <submittedName>
        <fullName evidence="3">Uncharacterized protein</fullName>
    </submittedName>
</protein>
<dbReference type="EMBL" id="LSBJ02000001">
    <property type="protein sequence ID" value="OAQ60878.1"/>
    <property type="molecule type" value="Genomic_DNA"/>
</dbReference>
<dbReference type="AlphaFoldDB" id="A0A179F627"/>
<feature type="compositionally biased region" description="Basic and acidic residues" evidence="2">
    <location>
        <begin position="785"/>
        <end position="802"/>
    </location>
</feature>
<dbReference type="Pfam" id="PF12520">
    <property type="entry name" value="DUF3723"/>
    <property type="match status" value="1"/>
</dbReference>
<evidence type="ECO:0000256" key="1">
    <source>
        <dbReference type="SAM" id="Coils"/>
    </source>
</evidence>
<dbReference type="InterPro" id="IPR022198">
    <property type="entry name" value="DUF3723"/>
</dbReference>
<evidence type="ECO:0000313" key="4">
    <source>
        <dbReference type="Proteomes" id="UP000078397"/>
    </source>
</evidence>
<feature type="region of interest" description="Disordered" evidence="2">
    <location>
        <begin position="434"/>
        <end position="454"/>
    </location>
</feature>
<keyword evidence="4" id="KW-1185">Reference proteome</keyword>
<dbReference type="GeneID" id="28845656"/>
<feature type="compositionally biased region" description="Basic and acidic residues" evidence="2">
    <location>
        <begin position="623"/>
        <end position="633"/>
    </location>
</feature>
<reference evidence="3 4" key="1">
    <citation type="journal article" date="2016" name="PLoS Pathog.">
        <title>Biosynthesis of antibiotic leucinostatins in bio-control fungus Purpureocillium lilacinum and their inhibition on phytophthora revealed by genome mining.</title>
        <authorList>
            <person name="Wang G."/>
            <person name="Liu Z."/>
            <person name="Lin R."/>
            <person name="Li E."/>
            <person name="Mao Z."/>
            <person name="Ling J."/>
            <person name="Yang Y."/>
            <person name="Yin W.B."/>
            <person name="Xie B."/>
        </authorList>
    </citation>
    <scope>NUCLEOTIDE SEQUENCE [LARGE SCALE GENOMIC DNA]</scope>
    <source>
        <strain evidence="3">170</strain>
    </source>
</reference>
<dbReference type="STRING" id="1380566.A0A179F627"/>
<dbReference type="RefSeq" id="XP_018138687.1">
    <property type="nucleotide sequence ID" value="XM_018281662.1"/>
</dbReference>
<organism evidence="3 4">
    <name type="scientific">Pochonia chlamydosporia 170</name>
    <dbReference type="NCBI Taxonomy" id="1380566"/>
    <lineage>
        <taxon>Eukaryota</taxon>
        <taxon>Fungi</taxon>
        <taxon>Dikarya</taxon>
        <taxon>Ascomycota</taxon>
        <taxon>Pezizomycotina</taxon>
        <taxon>Sordariomycetes</taxon>
        <taxon>Hypocreomycetidae</taxon>
        <taxon>Hypocreales</taxon>
        <taxon>Clavicipitaceae</taxon>
        <taxon>Pochonia</taxon>
    </lineage>
</organism>
<comment type="caution">
    <text evidence="3">The sequence shown here is derived from an EMBL/GenBank/DDBJ whole genome shotgun (WGS) entry which is preliminary data.</text>
</comment>
<sequence length="802" mass="91438">MFRQERGCRKEDSRHHVKALIPQQVLEAAVARASIPSSSLMRDALPYPELEFPTGVKIECLEGHDRLAAADKVLQGSKKRWIVDLYLDDLRLLLTDGYDYQKAPDDGEYFVTIRQFQGKGGEKNPFFENLWLGRLATNANKKRLFNQLSKHKEYGPAFDTLLAIPGLFGSFRLGTIHQLIGMKCDEPNLAYLNHIYRWWRDVCDGDQEAMKQITRGTITAVRSGEIFENFSRPQREAIWSRVCSSSRQCLIPSLFTFFEDRKLLNDAAGCIKKILHVGPDDTVTGVLNQRFTNANQREDQCIIQLSETTFTSVAGDINTRLDLGIRQLWLAAFRNYKELPADTQKKDLLAVSRTKANETVLHELASLAARLRFVSDQLEEILETSSDRKVAEQALFAARQPGRYVFRDPEACVQQKLDAFAAAVPASESEALLETEDEVREHERPPQRCGRPNDTDYRYDKTRLFLPQMHADVYGEMREMRSTFVRRSVYCAYFGAPPPLGSPITCDDATGNDDVAMIPCMPISEQPELVGNSSRPTTVTEEDIILAITRQELHLEQARHSDICRRVRDKESKLEELTQDEASLQERLDEINRQILDRNVQLDGLRQDVILEERKLTRLKTTVHLEQKEHGEPAPESPAGAADGSRQVLSAGLGQGTETQIVLRRTDRNTRFNFQELVAHDPNKEHQEALAIVAEEAGADGAEQKRTIRIDFVDVESGDSFVISDPLIVNPANPDDLERVRRMARDYMRKGYYLFDKERNQLNPTDCFRKVVDDGTHTIVVQRLPGEREHQEEDSSRVKRRR</sequence>
<proteinExistence type="predicted"/>
<feature type="region of interest" description="Disordered" evidence="2">
    <location>
        <begin position="783"/>
        <end position="802"/>
    </location>
</feature>
<gene>
    <name evidence="3" type="ORF">VFPPC_01919</name>
</gene>
<accession>A0A179F627</accession>
<dbReference type="Proteomes" id="UP000078397">
    <property type="component" value="Unassembled WGS sequence"/>
</dbReference>
<dbReference type="OrthoDB" id="4227485at2759"/>
<evidence type="ECO:0000313" key="3">
    <source>
        <dbReference type="EMBL" id="OAQ60878.1"/>
    </source>
</evidence>
<dbReference type="KEGG" id="pchm:VFPPC_01919"/>
<name>A0A179F627_METCM</name>
<feature type="coiled-coil region" evidence="1">
    <location>
        <begin position="567"/>
        <end position="594"/>
    </location>
</feature>